<accession>A0A1M7Y308</accession>
<name>A0A1M7Y308_9BACT</name>
<dbReference type="RefSeq" id="WP_073612826.1">
    <property type="nucleotide sequence ID" value="NZ_FRFE01000005.1"/>
</dbReference>
<reference evidence="2 3" key="1">
    <citation type="submission" date="2016-12" db="EMBL/GenBank/DDBJ databases">
        <authorList>
            <person name="Song W.-J."/>
            <person name="Kurnit D.M."/>
        </authorList>
    </citation>
    <scope>NUCLEOTIDE SEQUENCE [LARGE SCALE GENOMIC DNA]</scope>
    <source>
        <strain evidence="2 3">DSM 18488</strain>
    </source>
</reference>
<feature type="transmembrane region" description="Helical" evidence="1">
    <location>
        <begin position="105"/>
        <end position="126"/>
    </location>
</feature>
<dbReference type="OrthoDB" id="9787939at2"/>
<evidence type="ECO:0000256" key="1">
    <source>
        <dbReference type="SAM" id="Phobius"/>
    </source>
</evidence>
<evidence type="ECO:0000313" key="3">
    <source>
        <dbReference type="Proteomes" id="UP000184603"/>
    </source>
</evidence>
<feature type="transmembrane region" description="Helical" evidence="1">
    <location>
        <begin position="12"/>
        <end position="31"/>
    </location>
</feature>
<feature type="transmembrane region" description="Helical" evidence="1">
    <location>
        <begin position="70"/>
        <end position="93"/>
    </location>
</feature>
<keyword evidence="1" id="KW-0812">Transmembrane</keyword>
<protein>
    <recommendedName>
        <fullName evidence="4">GPR1/FUN34/yaaH family protein</fullName>
    </recommendedName>
</protein>
<sequence length="199" mass="20921">MSQDHSFVSPGPAGLGALAVACFGFGAVFSGKVGLGGLPLLAAWLVGGGIVQYTVAVMELKDHNMTGGNVFLFFSAFFMFGAALSVMAKYLMLSGMIGSVKPEPMVEGFCWAAGASFLTIVTPAYLKAPKPLFLIVLLLDIALWIIVGLDMGMIGAELKPVVGYLLYATGWLGVYMVGAIVNNHIFGRVVLPTFGSFVK</sequence>
<keyword evidence="3" id="KW-1185">Reference proteome</keyword>
<organism evidence="2 3">
    <name type="scientific">Desulfopila aestuarii DSM 18488</name>
    <dbReference type="NCBI Taxonomy" id="1121416"/>
    <lineage>
        <taxon>Bacteria</taxon>
        <taxon>Pseudomonadati</taxon>
        <taxon>Thermodesulfobacteriota</taxon>
        <taxon>Desulfobulbia</taxon>
        <taxon>Desulfobulbales</taxon>
        <taxon>Desulfocapsaceae</taxon>
        <taxon>Desulfopila</taxon>
    </lineage>
</organism>
<evidence type="ECO:0000313" key="2">
    <source>
        <dbReference type="EMBL" id="SHO46445.1"/>
    </source>
</evidence>
<feature type="transmembrane region" description="Helical" evidence="1">
    <location>
        <begin position="132"/>
        <end position="149"/>
    </location>
</feature>
<proteinExistence type="predicted"/>
<gene>
    <name evidence="2" type="ORF">SAMN02745220_01500</name>
</gene>
<dbReference type="EMBL" id="FRFE01000005">
    <property type="protein sequence ID" value="SHO46445.1"/>
    <property type="molecule type" value="Genomic_DNA"/>
</dbReference>
<feature type="transmembrane region" description="Helical" evidence="1">
    <location>
        <begin position="38"/>
        <end position="58"/>
    </location>
</feature>
<evidence type="ECO:0008006" key="4">
    <source>
        <dbReference type="Google" id="ProtNLM"/>
    </source>
</evidence>
<dbReference type="Proteomes" id="UP000184603">
    <property type="component" value="Unassembled WGS sequence"/>
</dbReference>
<keyword evidence="1" id="KW-1133">Transmembrane helix</keyword>
<keyword evidence="1" id="KW-0472">Membrane</keyword>
<dbReference type="AlphaFoldDB" id="A0A1M7Y308"/>
<feature type="transmembrane region" description="Helical" evidence="1">
    <location>
        <begin position="161"/>
        <end position="181"/>
    </location>
</feature>